<keyword evidence="3" id="KW-1185">Reference proteome</keyword>
<dbReference type="EMBL" id="NWUX01000007">
    <property type="protein sequence ID" value="PCF95793.1"/>
    <property type="molecule type" value="Genomic_DNA"/>
</dbReference>
<comment type="caution">
    <text evidence="2">The sequence shown here is derived from an EMBL/GenBank/DDBJ whole genome shotgun (WGS) entry which is preliminary data.</text>
</comment>
<dbReference type="RefSeq" id="WP_096651489.1">
    <property type="nucleotide sequence ID" value="NZ_NWUX01000007.1"/>
</dbReference>
<sequence>MVSMMERLRLTHPFHFVIGLTLWCIWFVAVYGGHAVACEAAAPASEQGVFTLLSGGLLLVSVLTIALLAALALWCCQAAKQHQGRRRFNAAISAGLYLFSALGVVFVALPIIGVPPCL</sequence>
<reference evidence="3" key="1">
    <citation type="submission" date="2017-09" db="EMBL/GenBank/DDBJ databases">
        <authorList>
            <person name="Cho G.-S."/>
            <person name="Oguntoyinbo F.A."/>
            <person name="Cnockaert M."/>
            <person name="Kabisch J."/>
            <person name="Neve H."/>
            <person name="Bockelmann W."/>
            <person name="Wenning M."/>
            <person name="Franz C.M."/>
            <person name="Vandamme P."/>
        </authorList>
    </citation>
    <scope>NUCLEOTIDE SEQUENCE [LARGE SCALE GENOMIC DNA]</scope>
    <source>
        <strain evidence="3">MBT G8648</strain>
    </source>
</reference>
<feature type="transmembrane region" description="Helical" evidence="1">
    <location>
        <begin position="50"/>
        <end position="76"/>
    </location>
</feature>
<organism evidence="2 3">
    <name type="scientific">Vreelandella nigrificans</name>
    <dbReference type="NCBI Taxonomy" id="2042704"/>
    <lineage>
        <taxon>Bacteria</taxon>
        <taxon>Pseudomonadati</taxon>
        <taxon>Pseudomonadota</taxon>
        <taxon>Gammaproteobacteria</taxon>
        <taxon>Oceanospirillales</taxon>
        <taxon>Halomonadaceae</taxon>
        <taxon>Vreelandella</taxon>
    </lineage>
</organism>
<proteinExistence type="predicted"/>
<dbReference type="Proteomes" id="UP000218677">
    <property type="component" value="Unassembled WGS sequence"/>
</dbReference>
<name>A0A2A4HNX0_9GAMM</name>
<keyword evidence="1" id="KW-1133">Transmembrane helix</keyword>
<gene>
    <name evidence="2" type="ORF">CPA45_10440</name>
</gene>
<keyword evidence="1" id="KW-0812">Transmembrane</keyword>
<evidence type="ECO:0008006" key="4">
    <source>
        <dbReference type="Google" id="ProtNLM"/>
    </source>
</evidence>
<feature type="transmembrane region" description="Helical" evidence="1">
    <location>
        <begin position="88"/>
        <end position="112"/>
    </location>
</feature>
<evidence type="ECO:0000256" key="1">
    <source>
        <dbReference type="SAM" id="Phobius"/>
    </source>
</evidence>
<keyword evidence="1" id="KW-0472">Membrane</keyword>
<protein>
    <recommendedName>
        <fullName evidence="4">Transmembrane protein</fullName>
    </recommendedName>
</protein>
<evidence type="ECO:0000313" key="3">
    <source>
        <dbReference type="Proteomes" id="UP000218677"/>
    </source>
</evidence>
<evidence type="ECO:0000313" key="2">
    <source>
        <dbReference type="EMBL" id="PCF95793.1"/>
    </source>
</evidence>
<dbReference type="AlphaFoldDB" id="A0A2A4HNX0"/>
<dbReference type="OrthoDB" id="8549814at2"/>
<accession>A0A2A4HNX0</accession>